<evidence type="ECO:0000313" key="3">
    <source>
        <dbReference type="Proteomes" id="UP000006852"/>
    </source>
</evidence>
<sequence>MENELLTKLYGEFCSMRGEMCEFKNRTLERLGALETSLKKSSAEKAARICQIVSIGTGAVALASAGFAVLKAFLGGAA</sequence>
<dbReference type="RefSeq" id="WP_013701077.1">
    <property type="nucleotide sequence ID" value="NC_015385.1"/>
</dbReference>
<gene>
    <name evidence="2" type="ordered locus">Tresu_0857</name>
</gene>
<accession>F2NY33</accession>
<name>F2NY33_TRES6</name>
<organism evidence="2 3">
    <name type="scientific">Treponema succinifaciens (strain ATCC 33096 / DSM 2489 / 6091)</name>
    <dbReference type="NCBI Taxonomy" id="869209"/>
    <lineage>
        <taxon>Bacteria</taxon>
        <taxon>Pseudomonadati</taxon>
        <taxon>Spirochaetota</taxon>
        <taxon>Spirochaetia</taxon>
        <taxon>Spirochaetales</taxon>
        <taxon>Treponemataceae</taxon>
        <taxon>Treponema</taxon>
    </lineage>
</organism>
<evidence type="ECO:0000256" key="1">
    <source>
        <dbReference type="SAM" id="Phobius"/>
    </source>
</evidence>
<proteinExistence type="predicted"/>
<dbReference type="EMBL" id="CP002631">
    <property type="protein sequence ID" value="AEB13784.1"/>
    <property type="molecule type" value="Genomic_DNA"/>
</dbReference>
<protein>
    <submittedName>
        <fullName evidence="2">Uncharacterized protein</fullName>
    </submittedName>
</protein>
<keyword evidence="1" id="KW-0812">Transmembrane</keyword>
<keyword evidence="1" id="KW-0472">Membrane</keyword>
<keyword evidence="1" id="KW-1133">Transmembrane helix</keyword>
<dbReference type="KEGG" id="tsu:Tresu_0857"/>
<reference evidence="3" key="2">
    <citation type="submission" date="2011-04" db="EMBL/GenBank/DDBJ databases">
        <title>The complete genome of chromosome of Treponema succinifaciens DSM 2489.</title>
        <authorList>
            <person name="Lucas S."/>
            <person name="Copeland A."/>
            <person name="Lapidus A."/>
            <person name="Bruce D."/>
            <person name="Goodwin L."/>
            <person name="Pitluck S."/>
            <person name="Peters L."/>
            <person name="Kyrpides N."/>
            <person name="Mavromatis K."/>
            <person name="Ivanova N."/>
            <person name="Ovchinnikova G."/>
            <person name="Teshima H."/>
            <person name="Detter J.C."/>
            <person name="Tapia R."/>
            <person name="Han C."/>
            <person name="Land M."/>
            <person name="Hauser L."/>
            <person name="Markowitz V."/>
            <person name="Cheng J.-F."/>
            <person name="Hugenholtz P."/>
            <person name="Woyke T."/>
            <person name="Wu D."/>
            <person name="Gronow S."/>
            <person name="Wellnitz S."/>
            <person name="Brambilla E."/>
            <person name="Klenk H.-P."/>
            <person name="Eisen J.A."/>
        </authorList>
    </citation>
    <scope>NUCLEOTIDE SEQUENCE [LARGE SCALE GENOMIC DNA]</scope>
    <source>
        <strain evidence="3">ATCC 33096 / DSM 2489 / 6091</strain>
    </source>
</reference>
<reference evidence="2 3" key="1">
    <citation type="journal article" date="2011" name="Stand. Genomic Sci.">
        <title>Complete genome sequence of Treponema succinifaciens type strain (6091).</title>
        <authorList>
            <person name="Han C."/>
            <person name="Gronow S."/>
            <person name="Teshima H."/>
            <person name="Lapidus A."/>
            <person name="Nolan M."/>
            <person name="Lucas S."/>
            <person name="Hammon N."/>
            <person name="Deshpande S."/>
            <person name="Cheng J.F."/>
            <person name="Zeytun A."/>
            <person name="Tapia R."/>
            <person name="Goodwin L."/>
            <person name="Pitluck S."/>
            <person name="Liolios K."/>
            <person name="Pagani I."/>
            <person name="Ivanova N."/>
            <person name="Mavromatis K."/>
            <person name="Mikhailova N."/>
            <person name="Huntemann M."/>
            <person name="Pati A."/>
            <person name="Chen A."/>
            <person name="Palaniappan K."/>
            <person name="Land M."/>
            <person name="Hauser L."/>
            <person name="Brambilla E.M."/>
            <person name="Rohde M."/>
            <person name="Goker M."/>
            <person name="Woyke T."/>
            <person name="Bristow J."/>
            <person name="Eisen J.A."/>
            <person name="Markowitz V."/>
            <person name="Hugenholtz P."/>
            <person name="Kyrpides N.C."/>
            <person name="Klenk H.P."/>
            <person name="Detter J.C."/>
        </authorList>
    </citation>
    <scope>NUCLEOTIDE SEQUENCE [LARGE SCALE GENOMIC DNA]</scope>
    <source>
        <strain evidence="3">ATCC 33096 / DSM 2489 / 6091</strain>
    </source>
</reference>
<evidence type="ECO:0000313" key="2">
    <source>
        <dbReference type="EMBL" id="AEB13784.1"/>
    </source>
</evidence>
<dbReference type="HOGENOM" id="CLU_2621008_0_0_12"/>
<keyword evidence="3" id="KW-1185">Reference proteome</keyword>
<dbReference type="Proteomes" id="UP000006852">
    <property type="component" value="Chromosome"/>
</dbReference>
<dbReference type="STRING" id="869209.Tresu_0857"/>
<feature type="transmembrane region" description="Helical" evidence="1">
    <location>
        <begin position="49"/>
        <end position="74"/>
    </location>
</feature>
<dbReference type="AlphaFoldDB" id="F2NY33"/>
<dbReference type="GeneID" id="302998032"/>